<comment type="caution">
    <text evidence="5">The sequence shown here is derived from an EMBL/GenBank/DDBJ whole genome shotgun (WGS) entry which is preliminary data.</text>
</comment>
<reference evidence="5" key="1">
    <citation type="submission" date="2020-05" db="EMBL/GenBank/DDBJ databases">
        <title>Phylogenomic resolution of chytrid fungi.</title>
        <authorList>
            <person name="Stajich J.E."/>
            <person name="Amses K."/>
            <person name="Simmons R."/>
            <person name="Seto K."/>
            <person name="Myers J."/>
            <person name="Bonds A."/>
            <person name="Quandt C.A."/>
            <person name="Barry K."/>
            <person name="Liu P."/>
            <person name="Grigoriev I."/>
            <person name="Longcore J.E."/>
            <person name="James T.Y."/>
        </authorList>
    </citation>
    <scope>NUCLEOTIDE SEQUENCE</scope>
    <source>
        <strain evidence="5">JEL0318</strain>
    </source>
</reference>
<dbReference type="Pfam" id="PF00023">
    <property type="entry name" value="Ank"/>
    <property type="match status" value="1"/>
</dbReference>
<dbReference type="PROSITE" id="PS50088">
    <property type="entry name" value="ANK_REPEAT"/>
    <property type="match status" value="3"/>
</dbReference>
<dbReference type="Pfam" id="PF12796">
    <property type="entry name" value="Ank_2"/>
    <property type="match status" value="3"/>
</dbReference>
<keyword evidence="1" id="KW-0677">Repeat</keyword>
<dbReference type="InterPro" id="IPR003000">
    <property type="entry name" value="Sirtuin"/>
</dbReference>
<dbReference type="EMBL" id="JADGJD010000141">
    <property type="protein sequence ID" value="KAJ3054373.1"/>
    <property type="molecule type" value="Genomic_DNA"/>
</dbReference>
<dbReference type="SUPFAM" id="SSF52467">
    <property type="entry name" value="DHS-like NAD/FAD-binding domain"/>
    <property type="match status" value="1"/>
</dbReference>
<evidence type="ECO:0000313" key="6">
    <source>
        <dbReference type="Proteomes" id="UP001212841"/>
    </source>
</evidence>
<proteinExistence type="predicted"/>
<dbReference type="GO" id="GO:0070403">
    <property type="term" value="F:NAD+ binding"/>
    <property type="evidence" value="ECO:0007669"/>
    <property type="project" value="InterPro"/>
</dbReference>
<dbReference type="Gene3D" id="3.40.50.1220">
    <property type="entry name" value="TPP-binding domain"/>
    <property type="match status" value="1"/>
</dbReference>
<dbReference type="SUPFAM" id="SSF48403">
    <property type="entry name" value="Ankyrin repeat"/>
    <property type="match status" value="1"/>
</dbReference>
<evidence type="ECO:0000256" key="1">
    <source>
        <dbReference type="ARBA" id="ARBA00022737"/>
    </source>
</evidence>
<dbReference type="Pfam" id="PF02146">
    <property type="entry name" value="SIR2"/>
    <property type="match status" value="1"/>
</dbReference>
<keyword evidence="6" id="KW-1185">Reference proteome</keyword>
<dbReference type="PROSITE" id="PS50297">
    <property type="entry name" value="ANK_REP_REGION"/>
    <property type="match status" value="3"/>
</dbReference>
<name>A0AAD5SGN1_9FUNG</name>
<dbReference type="InterPro" id="IPR002110">
    <property type="entry name" value="Ankyrin_rpt"/>
</dbReference>
<dbReference type="PANTHER" id="PTHR24198">
    <property type="entry name" value="ANKYRIN REPEAT AND PROTEIN KINASE DOMAIN-CONTAINING PROTEIN"/>
    <property type="match status" value="1"/>
</dbReference>
<keyword evidence="2 3" id="KW-0040">ANK repeat</keyword>
<feature type="region of interest" description="Disordered" evidence="4">
    <location>
        <begin position="253"/>
        <end position="278"/>
    </location>
</feature>
<dbReference type="InterPro" id="IPR036770">
    <property type="entry name" value="Ankyrin_rpt-contain_sf"/>
</dbReference>
<gene>
    <name evidence="5" type="primary">ANKRD44</name>
    <name evidence="5" type="ORF">HK097_001982</name>
</gene>
<accession>A0AAD5SGN1</accession>
<dbReference type="GO" id="GO:0005737">
    <property type="term" value="C:cytoplasm"/>
    <property type="evidence" value="ECO:0007669"/>
    <property type="project" value="TreeGrafter"/>
</dbReference>
<dbReference type="PANTHER" id="PTHR24198:SF165">
    <property type="entry name" value="ANKYRIN REPEAT-CONTAINING PROTEIN-RELATED"/>
    <property type="match status" value="1"/>
</dbReference>
<feature type="repeat" description="ANK" evidence="3">
    <location>
        <begin position="155"/>
        <end position="187"/>
    </location>
</feature>
<dbReference type="InterPro" id="IPR029035">
    <property type="entry name" value="DHS-like_NAD/FAD-binding_dom"/>
</dbReference>
<dbReference type="Gene3D" id="1.25.40.20">
    <property type="entry name" value="Ankyrin repeat-containing domain"/>
    <property type="match status" value="3"/>
</dbReference>
<sequence length="809" mass="87234">MAAKAVGAFVVVGVAVAGLYSMSHQYFVKHTAEKEARILQNKLLESAKSPGDSALFKQLLQKARYPKTDVRDQDGNTPFILACQHGNIDAIRQIISLVPTGSYATSPVLTAVNNAGHTGVHAAAAVGNVESVKYLTGGHSTILAMALTSFPAGKSAHTPLHVAAACGQLDVVKVLVKSRCDVDLVDKEGMTALMTAALDGHASVVSELLQANSDVGILDTQKRTCLHYAAISDSSDVVKTLLDHRERLLKESKKKASLKPAAGAMGRPRASTNKLRSPNQHTEDILTAVDENGKTALMFAVEHGSEDVTKLLVSAGSDLTRRDDDESTLLHLAAKSGDDKTLQLILERLPVDSIWHVDAFGRTPAHIAAQYASTSCLSVLCTRPTFPALYVAEKDDLGRTPLHSACLSVSSGTPNIVRTLLSISTSLAGSEDDEARTSLHLVCESAGDESAREVVAELLAAEADVTKEDRAGWTAMHFAASHVGSPTYKYLEMHIAKTNPDFMKTFQADKAGIGTGASTEHPMKRRHLRIPIEQRLTVLDGDTSLSGVVRVLSKDGVKVVVIVGPNSASVDDEGTSWLFSDELTENPARFYQSLRRELLPLYEAQNTESKVAIGHLLSELVRRGKLQRCFVFDVAGFGHGSEISPYNIIYPYGSILRPPYCATCHDVKNVEQFWQHVARGEVMRCERCVASNRAGGVVRPDVRMQGDEDDERVDKIGRSLRAATRTSDLVIIVGEGTETVTSVLNSMPRFIPRLSIGAAEMAPDGIPVKFWQFADTVEIEKGGNYRDVVVGEGGGVERGVKDVLEACGW</sequence>
<dbReference type="Proteomes" id="UP001212841">
    <property type="component" value="Unassembled WGS sequence"/>
</dbReference>
<dbReference type="SMART" id="SM00248">
    <property type="entry name" value="ANK"/>
    <property type="match status" value="11"/>
</dbReference>
<protein>
    <submittedName>
        <fullName evidence="5">Ankyrin repeat domain-containing protein 44</fullName>
    </submittedName>
</protein>
<dbReference type="AlphaFoldDB" id="A0AAD5SGN1"/>
<evidence type="ECO:0000256" key="4">
    <source>
        <dbReference type="SAM" id="MobiDB-lite"/>
    </source>
</evidence>
<evidence type="ECO:0000256" key="2">
    <source>
        <dbReference type="ARBA" id="ARBA00023043"/>
    </source>
</evidence>
<organism evidence="5 6">
    <name type="scientific">Rhizophlyctis rosea</name>
    <dbReference type="NCBI Taxonomy" id="64517"/>
    <lineage>
        <taxon>Eukaryota</taxon>
        <taxon>Fungi</taxon>
        <taxon>Fungi incertae sedis</taxon>
        <taxon>Chytridiomycota</taxon>
        <taxon>Chytridiomycota incertae sedis</taxon>
        <taxon>Chytridiomycetes</taxon>
        <taxon>Rhizophlyctidales</taxon>
        <taxon>Rhizophlyctidaceae</taxon>
        <taxon>Rhizophlyctis</taxon>
    </lineage>
</organism>
<feature type="repeat" description="ANK" evidence="3">
    <location>
        <begin position="188"/>
        <end position="220"/>
    </location>
</feature>
<feature type="repeat" description="ANK" evidence="3">
    <location>
        <begin position="292"/>
        <end position="324"/>
    </location>
</feature>
<evidence type="ECO:0000313" key="5">
    <source>
        <dbReference type="EMBL" id="KAJ3054373.1"/>
    </source>
</evidence>
<evidence type="ECO:0000256" key="3">
    <source>
        <dbReference type="PROSITE-ProRule" id="PRU00023"/>
    </source>
</evidence>